<accession>A0A6C0DI71</accession>
<feature type="transmembrane region" description="Helical" evidence="1">
    <location>
        <begin position="151"/>
        <end position="172"/>
    </location>
</feature>
<keyword evidence="1" id="KW-0812">Transmembrane</keyword>
<dbReference type="EMBL" id="MN739616">
    <property type="protein sequence ID" value="QHT16121.1"/>
    <property type="molecule type" value="Genomic_DNA"/>
</dbReference>
<protein>
    <submittedName>
        <fullName evidence="2">Uncharacterized protein</fullName>
    </submittedName>
</protein>
<sequence length="223" mass="25700">MSSLSEPEIADALKEVFIQAEVIMTQIIPEVANRISESEITGNLEEAIETRISDSENPLQILNRIEDDDITQTGMSFIGLYILSLCNLGIIMTVIICYYKKISRGKLYTIFFYLSIIFNILTIIITCVKIVEFKKLELTHQVSYEFCTIFLFYLFNIILTLITLVYSIIKIWNKWVEKGKNELFLILGFILVGVLEVFLIGLFDERYKVLPDEEPGQLRESIS</sequence>
<feature type="transmembrane region" description="Helical" evidence="1">
    <location>
        <begin position="184"/>
        <end position="203"/>
    </location>
</feature>
<feature type="transmembrane region" description="Helical" evidence="1">
    <location>
        <begin position="111"/>
        <end position="131"/>
    </location>
</feature>
<reference evidence="2" key="1">
    <citation type="journal article" date="2020" name="Nature">
        <title>Giant virus diversity and host interactions through global metagenomics.</title>
        <authorList>
            <person name="Schulz F."/>
            <person name="Roux S."/>
            <person name="Paez-Espino D."/>
            <person name="Jungbluth S."/>
            <person name="Walsh D.A."/>
            <person name="Denef V.J."/>
            <person name="McMahon K.D."/>
            <person name="Konstantinidis K.T."/>
            <person name="Eloe-Fadrosh E.A."/>
            <person name="Kyrpides N.C."/>
            <person name="Woyke T."/>
        </authorList>
    </citation>
    <scope>NUCLEOTIDE SEQUENCE</scope>
    <source>
        <strain evidence="2">GVMAG-M-3300023174-182</strain>
    </source>
</reference>
<organism evidence="2">
    <name type="scientific">viral metagenome</name>
    <dbReference type="NCBI Taxonomy" id="1070528"/>
    <lineage>
        <taxon>unclassified sequences</taxon>
        <taxon>metagenomes</taxon>
        <taxon>organismal metagenomes</taxon>
    </lineage>
</organism>
<evidence type="ECO:0000256" key="1">
    <source>
        <dbReference type="SAM" id="Phobius"/>
    </source>
</evidence>
<evidence type="ECO:0000313" key="2">
    <source>
        <dbReference type="EMBL" id="QHT16121.1"/>
    </source>
</evidence>
<name>A0A6C0DI71_9ZZZZ</name>
<keyword evidence="1" id="KW-0472">Membrane</keyword>
<proteinExistence type="predicted"/>
<dbReference type="AlphaFoldDB" id="A0A6C0DI71"/>
<keyword evidence="1" id="KW-1133">Transmembrane helix</keyword>
<feature type="transmembrane region" description="Helical" evidence="1">
    <location>
        <begin position="78"/>
        <end position="99"/>
    </location>
</feature>